<sequence length="124" mass="13140">MAASSKVFGRGCRVLMAAAKSSAAATAAHTAASTAAAANVAPRGLMKPLRVSPALGAFLGVSEASRSDVVKKVWQHIKLNNLQNPQNKKEIICDEKLKTIFDGKDKVGFLEIAKLLKPHFVVSK</sequence>
<evidence type="ECO:0000313" key="3">
    <source>
        <dbReference type="Proteomes" id="UP000593564"/>
    </source>
</evidence>
<keyword evidence="3" id="KW-1185">Reference proteome</keyword>
<dbReference type="Proteomes" id="UP000593564">
    <property type="component" value="Unassembled WGS sequence"/>
</dbReference>
<dbReference type="PANTHER" id="PTHR13844">
    <property type="entry name" value="SWI/SNF-RELATED MATRIX-ASSOCIATED ACTIN-DEPENDENT REGULATOR OF CHROMATIN SUBFAMILY D"/>
    <property type="match status" value="1"/>
</dbReference>
<proteinExistence type="predicted"/>
<reference evidence="3" key="1">
    <citation type="journal article" date="2020" name="Nat. Commun.">
        <title>Genome assembly of wild tea tree DASZ reveals pedigree and selection history of tea varieties.</title>
        <authorList>
            <person name="Zhang W."/>
            <person name="Zhang Y."/>
            <person name="Qiu H."/>
            <person name="Guo Y."/>
            <person name="Wan H."/>
            <person name="Zhang X."/>
            <person name="Scossa F."/>
            <person name="Alseekh S."/>
            <person name="Zhang Q."/>
            <person name="Wang P."/>
            <person name="Xu L."/>
            <person name="Schmidt M.H."/>
            <person name="Jia X."/>
            <person name="Li D."/>
            <person name="Zhu A."/>
            <person name="Guo F."/>
            <person name="Chen W."/>
            <person name="Ni D."/>
            <person name="Usadel B."/>
            <person name="Fernie A.R."/>
            <person name="Wen W."/>
        </authorList>
    </citation>
    <scope>NUCLEOTIDE SEQUENCE [LARGE SCALE GENOMIC DNA]</scope>
    <source>
        <strain evidence="3">cv. G240</strain>
    </source>
</reference>
<evidence type="ECO:0000259" key="1">
    <source>
        <dbReference type="PROSITE" id="PS51925"/>
    </source>
</evidence>
<gene>
    <name evidence="2" type="ORF">HYC85_027169</name>
</gene>
<dbReference type="AlphaFoldDB" id="A0A7J7G5P0"/>
<dbReference type="InterPro" id="IPR003121">
    <property type="entry name" value="SWIB_MDM2_domain"/>
</dbReference>
<dbReference type="CDD" id="cd10567">
    <property type="entry name" value="SWIB-MDM2_like"/>
    <property type="match status" value="1"/>
</dbReference>
<dbReference type="Pfam" id="PF02201">
    <property type="entry name" value="SWIB"/>
    <property type="match status" value="1"/>
</dbReference>
<organism evidence="2 3">
    <name type="scientific">Camellia sinensis</name>
    <name type="common">Tea plant</name>
    <name type="synonym">Thea sinensis</name>
    <dbReference type="NCBI Taxonomy" id="4442"/>
    <lineage>
        <taxon>Eukaryota</taxon>
        <taxon>Viridiplantae</taxon>
        <taxon>Streptophyta</taxon>
        <taxon>Embryophyta</taxon>
        <taxon>Tracheophyta</taxon>
        <taxon>Spermatophyta</taxon>
        <taxon>Magnoliopsida</taxon>
        <taxon>eudicotyledons</taxon>
        <taxon>Gunneridae</taxon>
        <taxon>Pentapetalae</taxon>
        <taxon>asterids</taxon>
        <taxon>Ericales</taxon>
        <taxon>Theaceae</taxon>
        <taxon>Camellia</taxon>
    </lineage>
</organism>
<reference evidence="2 3" key="2">
    <citation type="submission" date="2020-07" db="EMBL/GenBank/DDBJ databases">
        <title>Genome assembly of wild tea tree DASZ reveals pedigree and selection history of tea varieties.</title>
        <authorList>
            <person name="Zhang W."/>
        </authorList>
    </citation>
    <scope>NUCLEOTIDE SEQUENCE [LARGE SCALE GENOMIC DNA]</scope>
    <source>
        <strain evidence="3">cv. G240</strain>
        <tissue evidence="2">Leaf</tissue>
    </source>
</reference>
<dbReference type="InterPro" id="IPR019835">
    <property type="entry name" value="SWIB_domain"/>
</dbReference>
<feature type="domain" description="DM2" evidence="1">
    <location>
        <begin position="44"/>
        <end position="122"/>
    </location>
</feature>
<evidence type="ECO:0000313" key="2">
    <source>
        <dbReference type="EMBL" id="KAF5936040.1"/>
    </source>
</evidence>
<dbReference type="SMART" id="SM00151">
    <property type="entry name" value="SWIB"/>
    <property type="match status" value="1"/>
</dbReference>
<dbReference type="PROSITE" id="PS51925">
    <property type="entry name" value="SWIB_MDM2"/>
    <property type="match status" value="1"/>
</dbReference>
<dbReference type="Gene3D" id="1.10.245.10">
    <property type="entry name" value="SWIB/MDM2 domain"/>
    <property type="match status" value="1"/>
</dbReference>
<dbReference type="SUPFAM" id="SSF47592">
    <property type="entry name" value="SWIB/MDM2 domain"/>
    <property type="match status" value="1"/>
</dbReference>
<dbReference type="InterPro" id="IPR036885">
    <property type="entry name" value="SWIB_MDM2_dom_sf"/>
</dbReference>
<dbReference type="EMBL" id="JACBKZ010000013">
    <property type="protein sequence ID" value="KAF5936040.1"/>
    <property type="molecule type" value="Genomic_DNA"/>
</dbReference>
<comment type="caution">
    <text evidence="2">The sequence shown here is derived from an EMBL/GenBank/DDBJ whole genome shotgun (WGS) entry which is preliminary data.</text>
</comment>
<name>A0A7J7G5P0_CAMSI</name>
<accession>A0A7J7G5P0</accession>
<protein>
    <recommendedName>
        <fullName evidence="1">DM2 domain-containing protein</fullName>
    </recommendedName>
</protein>